<feature type="transmembrane region" description="Helical" evidence="6">
    <location>
        <begin position="199"/>
        <end position="219"/>
    </location>
</feature>
<dbReference type="Proteomes" id="UP001297581">
    <property type="component" value="Unassembled WGS sequence"/>
</dbReference>
<comment type="subcellular location">
    <subcellularLocation>
        <location evidence="1">Cell membrane</location>
        <topology evidence="1">Multi-pass membrane protein</topology>
    </subcellularLocation>
</comment>
<sequence>MTHAKVWDLPVRLFHWLMVTLLGLLWWSAEVGEMQWHQVFAYSLMALLLFRIVWGFIGSDTARFSHFLHHPLTVLQYVKTTLSRGVKGHHGHNPLGGYMVLVLLVCLAVQLVSGLFATDEVFTEGPLVSMVSSDTASWLTWLHKRNFDLLLILAGVHVLAVLWHLLKGDKLLGAMVTGRRRRDDIDVNSDISFAPLWKAAILLLLVALPVAYLLLWPAIQSL</sequence>
<keyword evidence="3 6" id="KW-0812">Transmembrane</keyword>
<dbReference type="GO" id="GO:0022904">
    <property type="term" value="P:respiratory electron transport chain"/>
    <property type="evidence" value="ECO:0007669"/>
    <property type="project" value="InterPro"/>
</dbReference>
<dbReference type="GO" id="GO:0020037">
    <property type="term" value="F:heme binding"/>
    <property type="evidence" value="ECO:0007669"/>
    <property type="project" value="TreeGrafter"/>
</dbReference>
<keyword evidence="2" id="KW-1003">Cell membrane</keyword>
<evidence type="ECO:0000256" key="1">
    <source>
        <dbReference type="ARBA" id="ARBA00004651"/>
    </source>
</evidence>
<dbReference type="Gene3D" id="1.20.950.20">
    <property type="entry name" value="Transmembrane di-heme cytochromes, Chain C"/>
    <property type="match status" value="1"/>
</dbReference>
<evidence type="ECO:0000259" key="7">
    <source>
        <dbReference type="Pfam" id="PF01292"/>
    </source>
</evidence>
<accession>A0AAJ1BEG1</accession>
<reference evidence="8 9" key="1">
    <citation type="submission" date="2022-02" db="EMBL/GenBank/DDBJ databases">
        <title>The genome sequence of Shewanella sp. 3B26.</title>
        <authorList>
            <person name="Du J."/>
        </authorList>
    </citation>
    <scope>NUCLEOTIDE SEQUENCE [LARGE SCALE GENOMIC DNA]</scope>
    <source>
        <strain evidence="8 9">3B26</strain>
    </source>
</reference>
<dbReference type="SUPFAM" id="SSF81342">
    <property type="entry name" value="Transmembrane di-heme cytochromes"/>
    <property type="match status" value="1"/>
</dbReference>
<dbReference type="PANTHER" id="PTHR30485:SF2">
    <property type="entry name" value="BLL0597 PROTEIN"/>
    <property type="match status" value="1"/>
</dbReference>
<evidence type="ECO:0000256" key="3">
    <source>
        <dbReference type="ARBA" id="ARBA00022692"/>
    </source>
</evidence>
<dbReference type="InterPro" id="IPR016174">
    <property type="entry name" value="Di-haem_cyt_TM"/>
</dbReference>
<dbReference type="GO" id="GO:0009055">
    <property type="term" value="F:electron transfer activity"/>
    <property type="evidence" value="ECO:0007669"/>
    <property type="project" value="InterPro"/>
</dbReference>
<proteinExistence type="predicted"/>
<comment type="caution">
    <text evidence="8">The sequence shown here is derived from an EMBL/GenBank/DDBJ whole genome shotgun (WGS) entry which is preliminary data.</text>
</comment>
<dbReference type="GO" id="GO:0005886">
    <property type="term" value="C:plasma membrane"/>
    <property type="evidence" value="ECO:0007669"/>
    <property type="project" value="UniProtKB-SubCell"/>
</dbReference>
<dbReference type="Pfam" id="PF01292">
    <property type="entry name" value="Ni_hydr_CYTB"/>
    <property type="match status" value="1"/>
</dbReference>
<gene>
    <name evidence="8" type="ORF">MJ923_03090</name>
</gene>
<dbReference type="PANTHER" id="PTHR30485">
    <property type="entry name" value="NI/FE-HYDROGENASE 1 B-TYPE CYTOCHROME SUBUNIT"/>
    <property type="match status" value="1"/>
</dbReference>
<evidence type="ECO:0000313" key="8">
    <source>
        <dbReference type="EMBL" id="MCH4293291.1"/>
    </source>
</evidence>
<evidence type="ECO:0000256" key="6">
    <source>
        <dbReference type="SAM" id="Phobius"/>
    </source>
</evidence>
<evidence type="ECO:0000313" key="9">
    <source>
        <dbReference type="Proteomes" id="UP001297581"/>
    </source>
</evidence>
<dbReference type="EMBL" id="JAKUDL010000001">
    <property type="protein sequence ID" value="MCH4293291.1"/>
    <property type="molecule type" value="Genomic_DNA"/>
</dbReference>
<protein>
    <submittedName>
        <fullName evidence="8">Cytochrome b/b6 domain-containing protein</fullName>
    </submittedName>
</protein>
<feature type="domain" description="Cytochrome b561 bacterial/Ni-hydrogenase" evidence="7">
    <location>
        <begin position="6"/>
        <end position="178"/>
    </location>
</feature>
<evidence type="ECO:0000256" key="4">
    <source>
        <dbReference type="ARBA" id="ARBA00022989"/>
    </source>
</evidence>
<feature type="transmembrane region" description="Helical" evidence="6">
    <location>
        <begin position="95"/>
        <end position="117"/>
    </location>
</feature>
<feature type="transmembrane region" description="Helical" evidence="6">
    <location>
        <begin position="9"/>
        <end position="27"/>
    </location>
</feature>
<organism evidence="8 9">
    <name type="scientific">Shewanella zhuhaiensis</name>
    <dbReference type="NCBI Taxonomy" id="2919576"/>
    <lineage>
        <taxon>Bacteria</taxon>
        <taxon>Pseudomonadati</taxon>
        <taxon>Pseudomonadota</taxon>
        <taxon>Gammaproteobacteria</taxon>
        <taxon>Alteromonadales</taxon>
        <taxon>Shewanellaceae</taxon>
        <taxon>Shewanella</taxon>
    </lineage>
</organism>
<keyword evidence="9" id="KW-1185">Reference proteome</keyword>
<dbReference type="InterPro" id="IPR051542">
    <property type="entry name" value="Hydrogenase_cytochrome"/>
</dbReference>
<dbReference type="AlphaFoldDB" id="A0AAJ1BEG1"/>
<name>A0AAJ1BEG1_9GAMM</name>
<dbReference type="InterPro" id="IPR011577">
    <property type="entry name" value="Cyt_b561_bac/Ni-Hgenase"/>
</dbReference>
<dbReference type="RefSeq" id="WP_240589858.1">
    <property type="nucleotide sequence ID" value="NZ_JAKUDL010000001.1"/>
</dbReference>
<evidence type="ECO:0000256" key="2">
    <source>
        <dbReference type="ARBA" id="ARBA00022475"/>
    </source>
</evidence>
<feature type="transmembrane region" description="Helical" evidence="6">
    <location>
        <begin position="147"/>
        <end position="166"/>
    </location>
</feature>
<evidence type="ECO:0000256" key="5">
    <source>
        <dbReference type="ARBA" id="ARBA00023136"/>
    </source>
</evidence>
<keyword evidence="5 6" id="KW-0472">Membrane</keyword>
<keyword evidence="4 6" id="KW-1133">Transmembrane helix</keyword>
<feature type="transmembrane region" description="Helical" evidence="6">
    <location>
        <begin position="39"/>
        <end position="57"/>
    </location>
</feature>